<dbReference type="EMBL" id="JAPDVK010000002">
    <property type="protein sequence ID" value="MCW4127807.1"/>
    <property type="molecule type" value="Genomic_DNA"/>
</dbReference>
<dbReference type="SUPFAM" id="SSF52540">
    <property type="entry name" value="P-loop containing nucleoside triphosphate hydrolases"/>
    <property type="match status" value="1"/>
</dbReference>
<dbReference type="AlphaFoldDB" id="A0AAP3F9J8"/>
<name>A0AAP3F9J8_9BACT</name>
<sequence length="184" mass="21657">MMEQMFQNASYPFYRFGDFFYLNKISEKDWVEYICQRFESTGKHISEELAREICQVTDRYSSYVQQLAWFVWLRVQDDSVATEEDLKYGIDRLLDACEPLFIQQTEDLSAYQMNFLHAITNGVHTGFTQTAILETYRLGTAANVTRLKKSLMVKNLITISAPKHLEMSDPILALWLKRRVWKLT</sequence>
<protein>
    <recommendedName>
        <fullName evidence="3">ATP-binding protein</fullName>
    </recommendedName>
</protein>
<evidence type="ECO:0000313" key="2">
    <source>
        <dbReference type="Proteomes" id="UP001209344"/>
    </source>
</evidence>
<dbReference type="Proteomes" id="UP001209344">
    <property type="component" value="Unassembled WGS sequence"/>
</dbReference>
<reference evidence="1" key="1">
    <citation type="submission" date="2022-11" db="EMBL/GenBank/DDBJ databases">
        <title>Genomic repertoires linked with pathogenic potency of arthritogenic Prevotella copri isolated from the gut of rheumatoid arthritis patients.</title>
        <authorList>
            <person name="Nii T."/>
            <person name="Maeda Y."/>
            <person name="Motooka D."/>
            <person name="Naito M."/>
            <person name="Matsumoto Y."/>
            <person name="Ogawa T."/>
            <person name="Oguro-Igashira E."/>
            <person name="Kishikawa T."/>
            <person name="Yamashita M."/>
            <person name="Koizumi S."/>
            <person name="Kurakawa T."/>
            <person name="Okumura R."/>
            <person name="Kayama H."/>
            <person name="Murakami M."/>
            <person name="Sakaguchi T."/>
            <person name="Das B."/>
            <person name="Nakamura S."/>
            <person name="Okada Y."/>
            <person name="Kumanogoh A."/>
            <person name="Takeda K."/>
        </authorList>
    </citation>
    <scope>NUCLEOTIDE SEQUENCE</scope>
    <source>
        <strain evidence="1">F3-75</strain>
    </source>
</reference>
<organism evidence="1 2">
    <name type="scientific">Segatella copri</name>
    <dbReference type="NCBI Taxonomy" id="165179"/>
    <lineage>
        <taxon>Bacteria</taxon>
        <taxon>Pseudomonadati</taxon>
        <taxon>Bacteroidota</taxon>
        <taxon>Bacteroidia</taxon>
        <taxon>Bacteroidales</taxon>
        <taxon>Prevotellaceae</taxon>
        <taxon>Segatella</taxon>
    </lineage>
</organism>
<dbReference type="InterPro" id="IPR027417">
    <property type="entry name" value="P-loop_NTPase"/>
</dbReference>
<evidence type="ECO:0000313" key="1">
    <source>
        <dbReference type="EMBL" id="MCW4127807.1"/>
    </source>
</evidence>
<accession>A0AAP3F9J8</accession>
<gene>
    <name evidence="1" type="ORF">ONT16_05970</name>
</gene>
<proteinExistence type="predicted"/>
<dbReference type="RefSeq" id="WP_233544316.1">
    <property type="nucleotide sequence ID" value="NZ_JAPDVK010000002.1"/>
</dbReference>
<evidence type="ECO:0008006" key="3">
    <source>
        <dbReference type="Google" id="ProtNLM"/>
    </source>
</evidence>
<comment type="caution">
    <text evidence="1">The sequence shown here is derived from an EMBL/GenBank/DDBJ whole genome shotgun (WGS) entry which is preliminary data.</text>
</comment>